<protein>
    <submittedName>
        <fullName evidence="2">Uncharacterized protein</fullName>
    </submittedName>
</protein>
<feature type="compositionally biased region" description="Basic and acidic residues" evidence="1">
    <location>
        <begin position="277"/>
        <end position="292"/>
    </location>
</feature>
<sequence>MKKSHQPKPLSTVSANIVKTTYSVSTTANVDALNAFHAMDERDYEDFTQSDAGISDVTSLENGTGDFGKRIYWAAREAQRAHNAQQSGARIQAFKKARTHPRVGLTLENLERNNKQSPSAGLDFSEQFRRPGSVSSDEQSEPPVHAPREWGRKARQNLDWLRRLNVREDSQEPAQKDEEPDPTYPQTRADSARDIDWAAAAADVPLPSIEESSGRALPARIIPASIEKRNTSLDRIQEWEAGEDFTLGSVIASTPAVPRSRMLDDIRQREIEEVKERAVTTSRLDKFREKTPEFTLRPRSASSRSLSSQQIVSTGDVTKDSERSSHPEQSQGRERAYSSQGALESPRKSPIMVYKSSETVGSINQGIQAKAQASPRRPNHTREDSHDILKRLARATSSTPSPRRSVEHSSSSASSKIPVKQNISKEVKTKQTSLPQKDLPQQSNSRVNRPISHTSKSEPILDLTSEPQSQTVAQDENKRVSSPSKELRPTAKDSEIDTAQNIEEPTIIAKTPVVTGAWIDTPAPKSTKQARPKALEIFGPSFSQTRIPVSLDTSPEKSPVEEEPAEPTPRARPKMPEQPPPPSALGAILNSVRRRKGKASNEDGDTYGDSTINSLEDLMVPSDGDIPRIDPEDDTLQGLQVSDETPKNAAERQRQQEIRELHNMNNRLKAARISVRDASRGMRSLEHRVDSQRANEIAAGAGCEVCKTCGHAPNATIVHHTTVIYVFPWSGMWDWVKNRFRYRDERGRFKFTWLGLFSVLFIIWYFTEQTLCSVYCNKQYASHMVGFGVDPNAPVKPYVTFTLAMRPFEPMWRPVLKFLDWVFPNAWKLFEEPWHRRHRLLHESYRSFPPPPPQSTTRRPYSNYGRMDDDEILM</sequence>
<feature type="compositionally biased region" description="Basic and acidic residues" evidence="1">
    <location>
        <begin position="380"/>
        <end position="390"/>
    </location>
</feature>
<gene>
    <name evidence="2" type="ORF">M501DRAFT_1054204</name>
</gene>
<feature type="region of interest" description="Disordered" evidence="1">
    <location>
        <begin position="166"/>
        <end position="189"/>
    </location>
</feature>
<dbReference type="Proteomes" id="UP000799429">
    <property type="component" value="Unassembled WGS sequence"/>
</dbReference>
<organism evidence="2 3">
    <name type="scientific">Patellaria atrata CBS 101060</name>
    <dbReference type="NCBI Taxonomy" id="1346257"/>
    <lineage>
        <taxon>Eukaryota</taxon>
        <taxon>Fungi</taxon>
        <taxon>Dikarya</taxon>
        <taxon>Ascomycota</taxon>
        <taxon>Pezizomycotina</taxon>
        <taxon>Dothideomycetes</taxon>
        <taxon>Dothideomycetes incertae sedis</taxon>
        <taxon>Patellariales</taxon>
        <taxon>Patellariaceae</taxon>
        <taxon>Patellaria</taxon>
    </lineage>
</organism>
<feature type="compositionally biased region" description="Low complexity" evidence="1">
    <location>
        <begin position="394"/>
        <end position="415"/>
    </location>
</feature>
<name>A0A9P4SIT1_9PEZI</name>
<reference evidence="2" key="1">
    <citation type="journal article" date="2020" name="Stud. Mycol.">
        <title>101 Dothideomycetes genomes: a test case for predicting lifestyles and emergence of pathogens.</title>
        <authorList>
            <person name="Haridas S."/>
            <person name="Albert R."/>
            <person name="Binder M."/>
            <person name="Bloem J."/>
            <person name="Labutti K."/>
            <person name="Salamov A."/>
            <person name="Andreopoulos B."/>
            <person name="Baker S."/>
            <person name="Barry K."/>
            <person name="Bills G."/>
            <person name="Bluhm B."/>
            <person name="Cannon C."/>
            <person name="Castanera R."/>
            <person name="Culley D."/>
            <person name="Daum C."/>
            <person name="Ezra D."/>
            <person name="Gonzalez J."/>
            <person name="Henrissat B."/>
            <person name="Kuo A."/>
            <person name="Liang C."/>
            <person name="Lipzen A."/>
            <person name="Lutzoni F."/>
            <person name="Magnuson J."/>
            <person name="Mondo S."/>
            <person name="Nolan M."/>
            <person name="Ohm R."/>
            <person name="Pangilinan J."/>
            <person name="Park H.-J."/>
            <person name="Ramirez L."/>
            <person name="Alfaro M."/>
            <person name="Sun H."/>
            <person name="Tritt A."/>
            <person name="Yoshinaga Y."/>
            <person name="Zwiers L.-H."/>
            <person name="Turgeon B."/>
            <person name="Goodwin S."/>
            <person name="Spatafora J."/>
            <person name="Crous P."/>
            <person name="Grigoriev I."/>
        </authorList>
    </citation>
    <scope>NUCLEOTIDE SEQUENCE</scope>
    <source>
        <strain evidence="2">CBS 101060</strain>
    </source>
</reference>
<dbReference type="OrthoDB" id="3439035at2759"/>
<evidence type="ECO:0000256" key="1">
    <source>
        <dbReference type="SAM" id="MobiDB-lite"/>
    </source>
</evidence>
<dbReference type="AlphaFoldDB" id="A0A9P4SIT1"/>
<keyword evidence="3" id="KW-1185">Reference proteome</keyword>
<feature type="region of interest" description="Disordered" evidence="1">
    <location>
        <begin position="846"/>
        <end position="874"/>
    </location>
</feature>
<feature type="region of interest" description="Disordered" evidence="1">
    <location>
        <begin position="544"/>
        <end position="652"/>
    </location>
</feature>
<feature type="compositionally biased region" description="Low complexity" evidence="1">
    <location>
        <begin position="297"/>
        <end position="308"/>
    </location>
</feature>
<accession>A0A9P4SIT1</accession>
<feature type="compositionally biased region" description="Polar residues" evidence="1">
    <location>
        <begin position="356"/>
        <end position="367"/>
    </location>
</feature>
<proteinExistence type="predicted"/>
<dbReference type="EMBL" id="MU006089">
    <property type="protein sequence ID" value="KAF2843458.1"/>
    <property type="molecule type" value="Genomic_DNA"/>
</dbReference>
<feature type="compositionally biased region" description="Basic and acidic residues" evidence="1">
    <location>
        <begin position="166"/>
        <end position="177"/>
    </location>
</feature>
<feature type="compositionally biased region" description="Basic and acidic residues" evidence="1">
    <location>
        <begin position="317"/>
        <end position="336"/>
    </location>
</feature>
<evidence type="ECO:0000313" key="3">
    <source>
        <dbReference type="Proteomes" id="UP000799429"/>
    </source>
</evidence>
<feature type="compositionally biased region" description="Polar residues" evidence="1">
    <location>
        <begin position="465"/>
        <end position="474"/>
    </location>
</feature>
<evidence type="ECO:0000313" key="2">
    <source>
        <dbReference type="EMBL" id="KAF2843458.1"/>
    </source>
</evidence>
<feature type="region of interest" description="Disordered" evidence="1">
    <location>
        <begin position="277"/>
        <end position="504"/>
    </location>
</feature>
<feature type="region of interest" description="Disordered" evidence="1">
    <location>
        <begin position="103"/>
        <end position="152"/>
    </location>
</feature>
<feature type="compositionally biased region" description="Polar residues" evidence="1">
    <location>
        <begin position="544"/>
        <end position="553"/>
    </location>
</feature>
<comment type="caution">
    <text evidence="2">The sequence shown here is derived from an EMBL/GenBank/DDBJ whole genome shotgun (WGS) entry which is preliminary data.</text>
</comment>
<feature type="compositionally biased region" description="Polar residues" evidence="1">
    <location>
        <begin position="430"/>
        <end position="454"/>
    </location>
</feature>
<feature type="compositionally biased region" description="Basic and acidic residues" evidence="1">
    <location>
        <begin position="475"/>
        <end position="495"/>
    </location>
</feature>